<dbReference type="GeneTree" id="ENSGT01030000234601"/>
<dbReference type="InterPro" id="IPR050999">
    <property type="entry name" value="ADP-ribosyltransferase_ARG"/>
</dbReference>
<dbReference type="InterPro" id="IPR000768">
    <property type="entry name" value="ART"/>
</dbReference>
<keyword evidence="16" id="KW-1185">Reference proteome</keyword>
<dbReference type="Pfam" id="PF01129">
    <property type="entry name" value="ART"/>
    <property type="match status" value="1"/>
</dbReference>
<keyword evidence="4" id="KW-0800">Toxin</keyword>
<keyword evidence="9 14" id="KW-0521">NADP</keyword>
<comment type="similarity">
    <text evidence="2 14">Belongs to the Arg-specific ADP-ribosyltransferase family.</text>
</comment>
<comment type="subcellular location">
    <subcellularLocation>
        <location evidence="1">Secreted</location>
    </subcellularLocation>
</comment>
<dbReference type="Gene3D" id="3.90.176.10">
    <property type="entry name" value="Toxin ADP-ribosyltransferase, Chain A, domain 1"/>
    <property type="match status" value="1"/>
</dbReference>
<dbReference type="AlphaFoldDB" id="W5LWR9"/>
<dbReference type="PANTHER" id="PTHR10339:SF25">
    <property type="entry name" value="SECRETED EXOENZYME S"/>
    <property type="match status" value="1"/>
</dbReference>
<dbReference type="GO" id="GO:0003950">
    <property type="term" value="F:NAD+ poly-ADP-ribosyltransferase activity"/>
    <property type="evidence" value="ECO:0000318"/>
    <property type="project" value="GO_Central"/>
</dbReference>
<dbReference type="Proteomes" id="UP000018468">
    <property type="component" value="Unassembled WGS sequence"/>
</dbReference>
<dbReference type="InParanoid" id="W5LWR9"/>
<evidence type="ECO:0000256" key="4">
    <source>
        <dbReference type="ARBA" id="ARBA00022656"/>
    </source>
</evidence>
<organism evidence="15 16">
    <name type="scientific">Lepisosteus oculatus</name>
    <name type="common">Spotted gar</name>
    <dbReference type="NCBI Taxonomy" id="7918"/>
    <lineage>
        <taxon>Eukaryota</taxon>
        <taxon>Metazoa</taxon>
        <taxon>Chordata</taxon>
        <taxon>Craniata</taxon>
        <taxon>Vertebrata</taxon>
        <taxon>Euteleostomi</taxon>
        <taxon>Actinopterygii</taxon>
        <taxon>Neopterygii</taxon>
        <taxon>Holostei</taxon>
        <taxon>Semionotiformes</taxon>
        <taxon>Lepisosteidae</taxon>
        <taxon>Lepisosteus</taxon>
    </lineage>
</organism>
<reference evidence="15" key="2">
    <citation type="submission" date="2025-08" db="UniProtKB">
        <authorList>
            <consortium name="Ensembl"/>
        </authorList>
    </citation>
    <scope>IDENTIFICATION</scope>
</reference>
<reference evidence="15" key="3">
    <citation type="submission" date="2025-09" db="UniProtKB">
        <authorList>
            <consortium name="Ensembl"/>
        </authorList>
    </citation>
    <scope>IDENTIFICATION</scope>
</reference>
<proteinExistence type="inferred from homology"/>
<keyword evidence="12" id="KW-1015">Disulfide bond</keyword>
<evidence type="ECO:0000313" key="16">
    <source>
        <dbReference type="Proteomes" id="UP000018468"/>
    </source>
</evidence>
<dbReference type="HOGENOM" id="CLU_059744_3_0_1"/>
<dbReference type="Bgee" id="ENSLOCG00000000524">
    <property type="expression patterns" value="Expressed in pharyngeal gill and 9 other cell types or tissues"/>
</dbReference>
<evidence type="ECO:0000256" key="5">
    <source>
        <dbReference type="ARBA" id="ARBA00022676"/>
    </source>
</evidence>
<dbReference type="OMA" id="VAIWAYT"/>
<evidence type="ECO:0000256" key="8">
    <source>
        <dbReference type="ARBA" id="ARBA00022729"/>
    </source>
</evidence>
<dbReference type="GO" id="GO:0016779">
    <property type="term" value="F:nucleotidyltransferase activity"/>
    <property type="evidence" value="ECO:0007669"/>
    <property type="project" value="UniProtKB-KW"/>
</dbReference>
<evidence type="ECO:0000256" key="6">
    <source>
        <dbReference type="ARBA" id="ARBA00022679"/>
    </source>
</evidence>
<dbReference type="FunCoup" id="W5LWR9">
    <property type="interactions" value="1052"/>
</dbReference>
<dbReference type="PROSITE" id="PS01291">
    <property type="entry name" value="ART"/>
    <property type="match status" value="1"/>
</dbReference>
<keyword evidence="5 14" id="KW-0328">Glycosyltransferase</keyword>
<dbReference type="EC" id="2.4.2.31" evidence="14"/>
<keyword evidence="10" id="KW-0843">Virulence</keyword>
<evidence type="ECO:0000256" key="1">
    <source>
        <dbReference type="ARBA" id="ARBA00004613"/>
    </source>
</evidence>
<keyword evidence="8" id="KW-0732">Signal</keyword>
<evidence type="ECO:0000256" key="14">
    <source>
        <dbReference type="RuleBase" id="RU361228"/>
    </source>
</evidence>
<evidence type="ECO:0000313" key="15">
    <source>
        <dbReference type="Ensembl" id="ENSLOCP00000000576.1"/>
    </source>
</evidence>
<keyword evidence="6 14" id="KW-0808">Transferase</keyword>
<keyword evidence="11 14" id="KW-0520">NAD</keyword>
<evidence type="ECO:0000256" key="9">
    <source>
        <dbReference type="ARBA" id="ARBA00022857"/>
    </source>
</evidence>
<dbReference type="GO" id="GO:0106274">
    <property type="term" value="F:NAD+-protein-arginine ADP-ribosyltransferase activity"/>
    <property type="evidence" value="ECO:0007669"/>
    <property type="project" value="UniProtKB-EC"/>
</dbReference>
<evidence type="ECO:0000256" key="12">
    <source>
        <dbReference type="ARBA" id="ARBA00023157"/>
    </source>
</evidence>
<dbReference type="GO" id="GO:0005576">
    <property type="term" value="C:extracellular region"/>
    <property type="evidence" value="ECO:0007669"/>
    <property type="project" value="UniProtKB-SubCell"/>
</dbReference>
<dbReference type="GO" id="GO:0090729">
    <property type="term" value="F:toxin activity"/>
    <property type="evidence" value="ECO:0007669"/>
    <property type="project" value="UniProtKB-KW"/>
</dbReference>
<keyword evidence="7" id="KW-0548">Nucleotidyltransferase</keyword>
<evidence type="ECO:0000256" key="11">
    <source>
        <dbReference type="ARBA" id="ARBA00023027"/>
    </source>
</evidence>
<reference evidence="16" key="1">
    <citation type="submission" date="2011-12" db="EMBL/GenBank/DDBJ databases">
        <title>The Draft Genome of Lepisosteus oculatus.</title>
        <authorList>
            <consortium name="The Broad Institute Genome Assembly &amp; Analysis Group"/>
            <consortium name="Computational R&amp;D Group"/>
            <consortium name="and Sequencing Platform"/>
            <person name="Di Palma F."/>
            <person name="Alfoldi J."/>
            <person name="Johnson J."/>
            <person name="Berlin A."/>
            <person name="Gnerre S."/>
            <person name="Jaffe D."/>
            <person name="MacCallum I."/>
            <person name="Young S."/>
            <person name="Walker B.J."/>
            <person name="Lander E.S."/>
            <person name="Lindblad-Toh K."/>
        </authorList>
    </citation>
    <scope>NUCLEOTIDE SEQUENCE [LARGE SCALE GENOMIC DNA]</scope>
</reference>
<evidence type="ECO:0000256" key="7">
    <source>
        <dbReference type="ARBA" id="ARBA00022695"/>
    </source>
</evidence>
<dbReference type="PRINTS" id="PR00970">
    <property type="entry name" value="RIBTRNSFRASE"/>
</dbReference>
<evidence type="ECO:0000256" key="13">
    <source>
        <dbReference type="ARBA" id="ARBA00047597"/>
    </source>
</evidence>
<protein>
    <recommendedName>
        <fullName evidence="14">NAD(P)(+)--arginine ADP-ribosyltransferase</fullName>
        <ecNumber evidence="14">2.4.2.31</ecNumber>
    </recommendedName>
    <alternativeName>
        <fullName evidence="14">Mono(ADP-ribosyl)transferase</fullName>
    </alternativeName>
</protein>
<dbReference type="PANTHER" id="PTHR10339">
    <property type="entry name" value="ADP-RIBOSYLTRANSFERASE"/>
    <property type="match status" value="1"/>
</dbReference>
<evidence type="ECO:0000256" key="3">
    <source>
        <dbReference type="ARBA" id="ARBA00022525"/>
    </source>
</evidence>
<accession>W5LWR9</accession>
<dbReference type="eggNOG" id="ENOG502QUE9">
    <property type="taxonomic scope" value="Eukaryota"/>
</dbReference>
<evidence type="ECO:0000256" key="2">
    <source>
        <dbReference type="ARBA" id="ARBA00009558"/>
    </source>
</evidence>
<name>W5LWR9_LEPOC</name>
<comment type="catalytic activity">
    <reaction evidence="13 14">
        <text>L-arginyl-[protein] + NAD(+) = N(omega)-(ADP-D-ribosyl)-L-arginyl-[protein] + nicotinamide + H(+)</text>
        <dbReference type="Rhea" id="RHEA:19149"/>
        <dbReference type="Rhea" id="RHEA-COMP:10532"/>
        <dbReference type="Rhea" id="RHEA-COMP:15087"/>
        <dbReference type="ChEBI" id="CHEBI:15378"/>
        <dbReference type="ChEBI" id="CHEBI:17154"/>
        <dbReference type="ChEBI" id="CHEBI:29965"/>
        <dbReference type="ChEBI" id="CHEBI:57540"/>
        <dbReference type="ChEBI" id="CHEBI:142554"/>
        <dbReference type="EC" id="2.4.2.31"/>
    </reaction>
</comment>
<dbReference type="PROSITE" id="PS51996">
    <property type="entry name" value="TR_MART"/>
    <property type="match status" value="1"/>
</dbReference>
<dbReference type="FunFam" id="3.90.176.10:FF:000001">
    <property type="entry name" value="NAD(P)(+)--arginine ADP-ribosyltransferase"/>
    <property type="match status" value="1"/>
</dbReference>
<sequence length="246" mass="27949">ILEDLKNVLYVFSLYITSILQLPQMTKLDMAKNSVDDQYLSCQTKMMNFTVKGGLLEKEKNESSLFNEAWNNAKCRATVPGGTPEHCRAIFVYTSDYIYQEFNKATRSSGGSVQDYMNTYPYKSLHFLLTDALRLLRQQLTVCYKVYRGSREDFVAEVNSEIRLGQFSSSSKDKASTHIFGNTTFFEIQTCHGVDIEMFSQFPAESEVLIPPFEKFKVKSVTEADKGKKIVLESSGTSSNHECSFL</sequence>
<evidence type="ECO:0000256" key="10">
    <source>
        <dbReference type="ARBA" id="ARBA00023026"/>
    </source>
</evidence>
<dbReference type="Ensembl" id="ENSLOCT00000000577.1">
    <property type="protein sequence ID" value="ENSLOCP00000000576.1"/>
    <property type="gene ID" value="ENSLOCG00000000524.1"/>
</dbReference>
<keyword evidence="3" id="KW-0964">Secreted</keyword>
<dbReference type="SUPFAM" id="SSF56399">
    <property type="entry name" value="ADP-ribosylation"/>
    <property type="match status" value="1"/>
</dbReference>